<evidence type="ECO:0000256" key="3">
    <source>
        <dbReference type="ARBA" id="ARBA00022989"/>
    </source>
</evidence>
<dbReference type="GO" id="GO:0016757">
    <property type="term" value="F:glycosyltransferase activity"/>
    <property type="evidence" value="ECO:0007669"/>
    <property type="project" value="TreeGrafter"/>
</dbReference>
<dbReference type="EMBL" id="CAUYUE010000007">
    <property type="protein sequence ID" value="CAK0782435.1"/>
    <property type="molecule type" value="Genomic_DNA"/>
</dbReference>
<evidence type="ECO:0000256" key="2">
    <source>
        <dbReference type="ARBA" id="ARBA00022692"/>
    </source>
</evidence>
<comment type="caution">
    <text evidence="5">The sequence shown here is derived from an EMBL/GenBank/DDBJ whole genome shotgun (WGS) entry which is preliminary data.</text>
</comment>
<dbReference type="GO" id="GO:0005737">
    <property type="term" value="C:cytoplasm"/>
    <property type="evidence" value="ECO:0007669"/>
    <property type="project" value="TreeGrafter"/>
</dbReference>
<sequence>MHLQPEAWKGYVATFLIVCSALVSAAGRSRESSLHKASGPSNSTRFFLTACAQFKDEDTILQEWLVHYIREGVQHFYLIDDGSTDTSQDILRPFIARGLVTLMVDDRRAHKPALSMVERYNLLFKPFFHSSTWMLHVDLDEFLYGRGISIAGYLRGVAPEVGCISVPWKHFGSSGHVEQPRQGVVQSFLWRETFQKGMLGKSIFRTAAVRSIDMHWQMLKPGYGSGYPMAGGRMGSQSALSGNTQHLDGEQLLEQLAIHLNHYRVRWREWYVSVKMTRGIADRDVSVYDEDYFERFNAHDILDDELAIRQNRSKRAPALPRDRTL</sequence>
<evidence type="ECO:0000256" key="1">
    <source>
        <dbReference type="ARBA" id="ARBA00004167"/>
    </source>
</evidence>
<feature type="signal peptide" evidence="4">
    <location>
        <begin position="1"/>
        <end position="25"/>
    </location>
</feature>
<protein>
    <recommendedName>
        <fullName evidence="7">Glycosyltransferase family 92 protein</fullName>
    </recommendedName>
</protein>
<evidence type="ECO:0000313" key="5">
    <source>
        <dbReference type="EMBL" id="CAK0782435.1"/>
    </source>
</evidence>
<feature type="chain" id="PRO_5043751680" description="Glycosyltransferase family 92 protein" evidence="4">
    <location>
        <begin position="26"/>
        <end position="325"/>
    </location>
</feature>
<keyword evidence="3" id="KW-0472">Membrane</keyword>
<dbReference type="PANTHER" id="PTHR21461">
    <property type="entry name" value="GLYCOSYLTRANSFERASE FAMILY 92 PROTEIN"/>
    <property type="match status" value="1"/>
</dbReference>
<gene>
    <name evidence="5" type="ORF">CVIRNUC_005686</name>
</gene>
<evidence type="ECO:0008006" key="7">
    <source>
        <dbReference type="Google" id="ProtNLM"/>
    </source>
</evidence>
<keyword evidence="3" id="KW-1133">Transmembrane helix</keyword>
<dbReference type="Proteomes" id="UP001314263">
    <property type="component" value="Unassembled WGS sequence"/>
</dbReference>
<dbReference type="GO" id="GO:0016020">
    <property type="term" value="C:membrane"/>
    <property type="evidence" value="ECO:0007669"/>
    <property type="project" value="UniProtKB-SubCell"/>
</dbReference>
<reference evidence="5 6" key="1">
    <citation type="submission" date="2023-10" db="EMBL/GenBank/DDBJ databases">
        <authorList>
            <person name="Maclean D."/>
            <person name="Macfadyen A."/>
        </authorList>
    </citation>
    <scope>NUCLEOTIDE SEQUENCE [LARGE SCALE GENOMIC DNA]</scope>
</reference>
<keyword evidence="6" id="KW-1185">Reference proteome</keyword>
<dbReference type="PANTHER" id="PTHR21461:SF69">
    <property type="entry name" value="GLYCOSYLTRANSFERASE FAMILY 92 PROTEIN"/>
    <property type="match status" value="1"/>
</dbReference>
<comment type="subcellular location">
    <subcellularLocation>
        <location evidence="1">Membrane</location>
        <topology evidence="1">Single-pass membrane protein</topology>
    </subcellularLocation>
</comment>
<keyword evidence="2" id="KW-0812">Transmembrane</keyword>
<keyword evidence="4" id="KW-0732">Signal</keyword>
<accession>A0AAV1I543</accession>
<evidence type="ECO:0000313" key="6">
    <source>
        <dbReference type="Proteomes" id="UP001314263"/>
    </source>
</evidence>
<dbReference type="Pfam" id="PF13704">
    <property type="entry name" value="Glyco_tranf_2_4"/>
    <property type="match status" value="1"/>
</dbReference>
<organism evidence="5 6">
    <name type="scientific">Coccomyxa viridis</name>
    <dbReference type="NCBI Taxonomy" id="1274662"/>
    <lineage>
        <taxon>Eukaryota</taxon>
        <taxon>Viridiplantae</taxon>
        <taxon>Chlorophyta</taxon>
        <taxon>core chlorophytes</taxon>
        <taxon>Trebouxiophyceae</taxon>
        <taxon>Trebouxiophyceae incertae sedis</taxon>
        <taxon>Coccomyxaceae</taxon>
        <taxon>Coccomyxa</taxon>
    </lineage>
</organism>
<dbReference type="AlphaFoldDB" id="A0AAV1I543"/>
<name>A0AAV1I543_9CHLO</name>
<proteinExistence type="predicted"/>
<evidence type="ECO:0000256" key="4">
    <source>
        <dbReference type="SAM" id="SignalP"/>
    </source>
</evidence>